<protein>
    <recommendedName>
        <fullName evidence="1">Diphthamide synthase domain-containing protein</fullName>
    </recommendedName>
</protein>
<dbReference type="Gene3D" id="3.90.1490.10">
    <property type="entry name" value="putative n-type atp pyrophosphatase, domain 2"/>
    <property type="match status" value="1"/>
</dbReference>
<dbReference type="Proteomes" id="UP000615593">
    <property type="component" value="Unassembled WGS sequence"/>
</dbReference>
<dbReference type="InterPro" id="IPR030662">
    <property type="entry name" value="DPH6/MJ0570"/>
</dbReference>
<dbReference type="Gene3D" id="3.40.50.620">
    <property type="entry name" value="HUPs"/>
    <property type="match status" value="1"/>
</dbReference>
<accession>A0ABQ3BR44</accession>
<evidence type="ECO:0000313" key="2">
    <source>
        <dbReference type="EMBL" id="GGZ52202.1"/>
    </source>
</evidence>
<keyword evidence="3" id="KW-1185">Reference proteome</keyword>
<dbReference type="EMBL" id="BMWY01000003">
    <property type="protein sequence ID" value="GGZ52202.1"/>
    <property type="molecule type" value="Genomic_DNA"/>
</dbReference>
<name>A0ABQ3BR44_9FLAO</name>
<dbReference type="CDD" id="cd01994">
    <property type="entry name" value="AANH_PF0828-like"/>
    <property type="match status" value="1"/>
</dbReference>
<dbReference type="GeneID" id="94368891"/>
<dbReference type="Pfam" id="PF01902">
    <property type="entry name" value="Diphthami_syn_2"/>
    <property type="match status" value="1"/>
</dbReference>
<gene>
    <name evidence="2" type="ORF">GCM10008088_12270</name>
</gene>
<feature type="domain" description="Diphthamide synthase" evidence="1">
    <location>
        <begin position="6"/>
        <end position="206"/>
    </location>
</feature>
<sequence length="239" mass="27533">MTKAYLNWSSGKDAMLALHQLQQSQEISIQKLVTTVNADFNRVSMHGLPLELLEKQAESLQLPLHQIPLSGQVSMQTYNKAMQEHIELLKAEGFTHAVFGDIFLEDLKTYREEQLQKVEIQAVFPLWKKDTKSLLKEFIDLGYKAIVVCTNANYLDESFCGRMIDHDFVNDLPPNVDACGENGEFHTFVFDGPLFSFPVEFELGEKVLRDYAPSDEDDCHQEPQSWDHKFWYVDLLELN</sequence>
<dbReference type="RefSeq" id="WP_027884119.1">
    <property type="nucleotide sequence ID" value="NZ_BMWY01000003.1"/>
</dbReference>
<dbReference type="NCBIfam" id="TIGR00290">
    <property type="entry name" value="MJ0570_dom"/>
    <property type="match status" value="1"/>
</dbReference>
<proteinExistence type="predicted"/>
<evidence type="ECO:0000259" key="1">
    <source>
        <dbReference type="Pfam" id="PF01902"/>
    </source>
</evidence>
<dbReference type="PIRSF" id="PIRSF039123">
    <property type="entry name" value="Diphthamide_synthase"/>
    <property type="match status" value="1"/>
</dbReference>
<organism evidence="2 3">
    <name type="scientific">Mesonia mobilis</name>
    <dbReference type="NCBI Taxonomy" id="369791"/>
    <lineage>
        <taxon>Bacteria</taxon>
        <taxon>Pseudomonadati</taxon>
        <taxon>Bacteroidota</taxon>
        <taxon>Flavobacteriia</taxon>
        <taxon>Flavobacteriales</taxon>
        <taxon>Flavobacteriaceae</taxon>
        <taxon>Mesonia</taxon>
    </lineage>
</organism>
<dbReference type="SUPFAM" id="SSF52402">
    <property type="entry name" value="Adenine nucleotide alpha hydrolases-like"/>
    <property type="match status" value="1"/>
</dbReference>
<reference evidence="3" key="1">
    <citation type="journal article" date="2019" name="Int. J. Syst. Evol. Microbiol.">
        <title>The Global Catalogue of Microorganisms (GCM) 10K type strain sequencing project: providing services to taxonomists for standard genome sequencing and annotation.</title>
        <authorList>
            <consortium name="The Broad Institute Genomics Platform"/>
            <consortium name="The Broad Institute Genome Sequencing Center for Infectious Disease"/>
            <person name="Wu L."/>
            <person name="Ma J."/>
        </authorList>
    </citation>
    <scope>NUCLEOTIDE SEQUENCE [LARGE SCALE GENOMIC DNA]</scope>
    <source>
        <strain evidence="3">KCTC 12708</strain>
    </source>
</reference>
<dbReference type="InterPro" id="IPR014729">
    <property type="entry name" value="Rossmann-like_a/b/a_fold"/>
</dbReference>
<dbReference type="InterPro" id="IPR002761">
    <property type="entry name" value="Diphthami_syn_dom"/>
</dbReference>
<evidence type="ECO:0000313" key="3">
    <source>
        <dbReference type="Proteomes" id="UP000615593"/>
    </source>
</evidence>
<comment type="caution">
    <text evidence="2">The sequence shown here is derived from an EMBL/GenBank/DDBJ whole genome shotgun (WGS) entry which is preliminary data.</text>
</comment>